<reference evidence="8" key="1">
    <citation type="submission" date="2022-12" db="EMBL/GenBank/DDBJ databases">
        <title>Reference genome sequencing for broad-spectrum identification of bacterial and archaeal isolates by mass spectrometry.</title>
        <authorList>
            <person name="Sekiguchi Y."/>
            <person name="Tourlousse D.M."/>
        </authorList>
    </citation>
    <scope>NUCLEOTIDE SEQUENCE</scope>
    <source>
        <strain evidence="8">ASRB1</strain>
    </source>
</reference>
<dbReference type="RefSeq" id="WP_281794264.1">
    <property type="nucleotide sequence ID" value="NZ_BSDR01000001.1"/>
</dbReference>
<dbReference type="AlphaFoldDB" id="A0A9W6FTZ8"/>
<name>A0A9W6FTZ8_9BACT</name>
<evidence type="ECO:0000313" key="9">
    <source>
        <dbReference type="Proteomes" id="UP001144372"/>
    </source>
</evidence>
<dbReference type="PANTHER" id="PTHR43551:SF1">
    <property type="entry name" value="HETERODISULFIDE REDUCTASE"/>
    <property type="match status" value="1"/>
</dbReference>
<evidence type="ECO:0000256" key="2">
    <source>
        <dbReference type="ARBA" id="ARBA00022485"/>
    </source>
</evidence>
<dbReference type="EMBL" id="BSDR01000001">
    <property type="protein sequence ID" value="GLI34839.1"/>
    <property type="molecule type" value="Genomic_DNA"/>
</dbReference>
<dbReference type="GO" id="GO:0046872">
    <property type="term" value="F:metal ion binding"/>
    <property type="evidence" value="ECO:0007669"/>
    <property type="project" value="UniProtKB-KW"/>
</dbReference>
<dbReference type="PROSITE" id="PS51379">
    <property type="entry name" value="4FE4S_FER_2"/>
    <property type="match status" value="2"/>
</dbReference>
<evidence type="ECO:0000256" key="1">
    <source>
        <dbReference type="ARBA" id="ARBA00022448"/>
    </source>
</evidence>
<dbReference type="Gene3D" id="1.10.1060.10">
    <property type="entry name" value="Alpha-helical ferredoxin"/>
    <property type="match status" value="1"/>
</dbReference>
<feature type="domain" description="4Fe-4S ferredoxin-type" evidence="7">
    <location>
        <begin position="135"/>
        <end position="160"/>
    </location>
</feature>
<gene>
    <name evidence="8" type="ORF">DAMNIGENAA_22720</name>
</gene>
<dbReference type="Pfam" id="PF02754">
    <property type="entry name" value="CCG"/>
    <property type="match status" value="1"/>
</dbReference>
<dbReference type="PANTHER" id="PTHR43551">
    <property type="entry name" value="FUMARATE REDUCTASE IRON-SULFUR SUBUNIT"/>
    <property type="match status" value="1"/>
</dbReference>
<evidence type="ECO:0000256" key="4">
    <source>
        <dbReference type="ARBA" id="ARBA00022982"/>
    </source>
</evidence>
<dbReference type="InterPro" id="IPR004017">
    <property type="entry name" value="Cys_rich_dom"/>
</dbReference>
<dbReference type="NCBIfam" id="TIGR01764">
    <property type="entry name" value="excise"/>
    <property type="match status" value="1"/>
</dbReference>
<keyword evidence="5" id="KW-0408">Iron</keyword>
<dbReference type="InterPro" id="IPR041657">
    <property type="entry name" value="HTH_17"/>
</dbReference>
<keyword evidence="1" id="KW-0813">Transport</keyword>
<keyword evidence="2" id="KW-0004">4Fe-4S</keyword>
<dbReference type="GO" id="GO:0003677">
    <property type="term" value="F:DNA binding"/>
    <property type="evidence" value="ECO:0007669"/>
    <property type="project" value="InterPro"/>
</dbReference>
<dbReference type="GO" id="GO:0051539">
    <property type="term" value="F:4 iron, 4 sulfur cluster binding"/>
    <property type="evidence" value="ECO:0007669"/>
    <property type="project" value="UniProtKB-KW"/>
</dbReference>
<evidence type="ECO:0000256" key="5">
    <source>
        <dbReference type="ARBA" id="ARBA00023004"/>
    </source>
</evidence>
<dbReference type="InterPro" id="IPR009051">
    <property type="entry name" value="Helical_ferredxn"/>
</dbReference>
<organism evidence="8 9">
    <name type="scientific">Desulforhabdus amnigena</name>
    <dbReference type="NCBI Taxonomy" id="40218"/>
    <lineage>
        <taxon>Bacteria</taxon>
        <taxon>Pseudomonadati</taxon>
        <taxon>Thermodesulfobacteriota</taxon>
        <taxon>Syntrophobacteria</taxon>
        <taxon>Syntrophobacterales</taxon>
        <taxon>Syntrophobacteraceae</taxon>
        <taxon>Desulforhabdus</taxon>
    </lineage>
</organism>
<sequence length="490" mass="55231">MIVIRVGELAKHLGVHRNTVRNWVNSGKLPARSVAGKRYLISESDFAKLCEEFGIDRSSMKLKFVPGKPVMSREMTFPPEDLKGVGKRSQRLLPTAQWGDVCLTCGSCAGACPISGVDGLDPLKAVRMAILGREEELIASQWPWKCTLCGKCEEACPMNVEIVALLRTVRGLRDRKKVPGALQKGVLLCLEKGNNLGIPKEDFLSLLQEMGREMREEGYAGFEVPVDAKGANLLVTVNSKEAFAEPESMKFWWKIFYAAGESWTVPSEYWEGLNWGLYTGDDEAMKTMVGRLVENMHRLECKTLLLPQCGHAYYATRYGLNRWFKEDLKHFRVLSVVDLLVQYLEQERIHVEPSLPSDLTTYHDPCHYGRKSLKAFGQGYFEEPRRIVRQCAPNFVDMVPDREGSYCCGAGGGAWATPFKEERVFHGRLKARQIQTSGAKWVVTACQNCRDQILRSLKKEYDLDIGVKYLWELVADSLIFKNSKPSGSSP</sequence>
<comment type="caution">
    <text evidence="8">The sequence shown here is derived from an EMBL/GenBank/DDBJ whole genome shotgun (WGS) entry which is preliminary data.</text>
</comment>
<evidence type="ECO:0000313" key="8">
    <source>
        <dbReference type="EMBL" id="GLI34839.1"/>
    </source>
</evidence>
<evidence type="ECO:0000259" key="7">
    <source>
        <dbReference type="PROSITE" id="PS51379"/>
    </source>
</evidence>
<keyword evidence="9" id="KW-1185">Reference proteome</keyword>
<dbReference type="PROSITE" id="PS00198">
    <property type="entry name" value="4FE4S_FER_1"/>
    <property type="match status" value="1"/>
</dbReference>
<dbReference type="InterPro" id="IPR010093">
    <property type="entry name" value="SinI_DNA-bd"/>
</dbReference>
<dbReference type="GO" id="GO:0016491">
    <property type="term" value="F:oxidoreductase activity"/>
    <property type="evidence" value="ECO:0007669"/>
    <property type="project" value="UniProtKB-ARBA"/>
</dbReference>
<dbReference type="InterPro" id="IPR017900">
    <property type="entry name" value="4Fe4S_Fe_S_CS"/>
</dbReference>
<dbReference type="Pfam" id="PF12728">
    <property type="entry name" value="HTH_17"/>
    <property type="match status" value="1"/>
</dbReference>
<protein>
    <recommendedName>
        <fullName evidence="7">4Fe-4S ferredoxin-type domain-containing protein</fullName>
    </recommendedName>
</protein>
<dbReference type="SUPFAM" id="SSF46548">
    <property type="entry name" value="alpha-helical ferredoxin"/>
    <property type="match status" value="1"/>
</dbReference>
<dbReference type="SUPFAM" id="SSF46955">
    <property type="entry name" value="Putative DNA-binding domain"/>
    <property type="match status" value="1"/>
</dbReference>
<keyword evidence="4" id="KW-0249">Electron transport</keyword>
<proteinExistence type="predicted"/>
<dbReference type="InterPro" id="IPR009061">
    <property type="entry name" value="DNA-bd_dom_put_sf"/>
</dbReference>
<evidence type="ECO:0000256" key="3">
    <source>
        <dbReference type="ARBA" id="ARBA00022723"/>
    </source>
</evidence>
<dbReference type="Gene3D" id="1.10.1660.10">
    <property type="match status" value="1"/>
</dbReference>
<dbReference type="Proteomes" id="UP001144372">
    <property type="component" value="Unassembled WGS sequence"/>
</dbReference>
<dbReference type="InterPro" id="IPR017896">
    <property type="entry name" value="4Fe4S_Fe-S-bd"/>
</dbReference>
<evidence type="ECO:0000256" key="6">
    <source>
        <dbReference type="ARBA" id="ARBA00023014"/>
    </source>
</evidence>
<feature type="domain" description="4Fe-4S ferredoxin-type" evidence="7">
    <location>
        <begin position="92"/>
        <end position="122"/>
    </location>
</feature>
<accession>A0A9W6FTZ8</accession>
<keyword evidence="6" id="KW-0411">Iron-sulfur</keyword>
<dbReference type="Pfam" id="PF13183">
    <property type="entry name" value="Fer4_8"/>
    <property type="match status" value="1"/>
</dbReference>
<keyword evidence="3" id="KW-0479">Metal-binding</keyword>